<evidence type="ECO:0000313" key="3">
    <source>
        <dbReference type="EMBL" id="KIK18081.1"/>
    </source>
</evidence>
<reference evidence="4" key="2">
    <citation type="submission" date="2015-01" db="EMBL/GenBank/DDBJ databases">
        <title>Evolutionary Origins and Diversification of the Mycorrhizal Mutualists.</title>
        <authorList>
            <consortium name="DOE Joint Genome Institute"/>
            <consortium name="Mycorrhizal Genomics Consortium"/>
            <person name="Kohler A."/>
            <person name="Kuo A."/>
            <person name="Nagy L.G."/>
            <person name="Floudas D."/>
            <person name="Copeland A."/>
            <person name="Barry K.W."/>
            <person name="Cichocki N."/>
            <person name="Veneault-Fourrey C."/>
            <person name="LaButti K."/>
            <person name="Lindquist E.A."/>
            <person name="Lipzen A."/>
            <person name="Lundell T."/>
            <person name="Morin E."/>
            <person name="Murat C."/>
            <person name="Riley R."/>
            <person name="Ohm R."/>
            <person name="Sun H."/>
            <person name="Tunlid A."/>
            <person name="Henrissat B."/>
            <person name="Grigoriev I.V."/>
            <person name="Hibbett D.S."/>
            <person name="Martin F."/>
        </authorList>
    </citation>
    <scope>NUCLEOTIDE SEQUENCE [LARGE SCALE GENOMIC DNA]</scope>
    <source>
        <strain evidence="4">441</strain>
    </source>
</reference>
<dbReference type="Proteomes" id="UP000054018">
    <property type="component" value="Unassembled WGS sequence"/>
</dbReference>
<organism evidence="3 4">
    <name type="scientific">Pisolithus microcarpus 441</name>
    <dbReference type="NCBI Taxonomy" id="765257"/>
    <lineage>
        <taxon>Eukaryota</taxon>
        <taxon>Fungi</taxon>
        <taxon>Dikarya</taxon>
        <taxon>Basidiomycota</taxon>
        <taxon>Agaricomycotina</taxon>
        <taxon>Agaricomycetes</taxon>
        <taxon>Agaricomycetidae</taxon>
        <taxon>Boletales</taxon>
        <taxon>Sclerodermatineae</taxon>
        <taxon>Pisolithaceae</taxon>
        <taxon>Pisolithus</taxon>
    </lineage>
</organism>
<evidence type="ECO:0000259" key="2">
    <source>
        <dbReference type="Pfam" id="PF01926"/>
    </source>
</evidence>
<proteinExistence type="predicted"/>
<feature type="domain" description="G" evidence="2">
    <location>
        <begin position="23"/>
        <end position="124"/>
    </location>
</feature>
<reference evidence="3 4" key="1">
    <citation type="submission" date="2014-04" db="EMBL/GenBank/DDBJ databases">
        <authorList>
            <consortium name="DOE Joint Genome Institute"/>
            <person name="Kuo A."/>
            <person name="Kohler A."/>
            <person name="Costa M.D."/>
            <person name="Nagy L.G."/>
            <person name="Floudas D."/>
            <person name="Copeland A."/>
            <person name="Barry K.W."/>
            <person name="Cichocki N."/>
            <person name="Veneault-Fourrey C."/>
            <person name="LaButti K."/>
            <person name="Lindquist E.A."/>
            <person name="Lipzen A."/>
            <person name="Lundell T."/>
            <person name="Morin E."/>
            <person name="Murat C."/>
            <person name="Sun H."/>
            <person name="Tunlid A."/>
            <person name="Henrissat B."/>
            <person name="Grigoriev I.V."/>
            <person name="Hibbett D.S."/>
            <person name="Martin F."/>
            <person name="Nordberg H.P."/>
            <person name="Cantor M.N."/>
            <person name="Hua S.X."/>
        </authorList>
    </citation>
    <scope>NUCLEOTIDE SEQUENCE [LARGE SCALE GENOMIC DNA]</scope>
    <source>
        <strain evidence="3 4">441</strain>
    </source>
</reference>
<dbReference type="Gene3D" id="3.40.50.300">
    <property type="entry name" value="P-loop containing nucleotide triphosphate hydrolases"/>
    <property type="match status" value="1"/>
</dbReference>
<dbReference type="SUPFAM" id="SSF52540">
    <property type="entry name" value="P-loop containing nucleoside triphosphate hydrolases"/>
    <property type="match status" value="1"/>
</dbReference>
<dbReference type="AlphaFoldDB" id="A0A0C9YN01"/>
<accession>A0A0C9YN01</accession>
<evidence type="ECO:0000313" key="4">
    <source>
        <dbReference type="Proteomes" id="UP000054018"/>
    </source>
</evidence>
<gene>
    <name evidence="3" type="ORF">PISMIDRAFT_197921</name>
</gene>
<sequence>MDHSGWLSRSRRTTAILPTDIVVFIVGPTGSGKSWFMSTLLQHANVHVRVNKAQRPGTTEVHAERCIFDGTQSDIVIVDTPSFCTYTDPDGEEVMREWMDSNYTGRCKAVMMVYMHNLAFNPEDANMRLSNHLGVFRRACRQNLFPSVIHVVPTLSYWARLSDTRVKILTAQLQRQANAEGARLASGGRLFDGEPETAWDVVQGFLNETTPCCNAESSVTMRRMGSFDLFHGSEEAVSISSRRQENDESAQPKKPEVARREPEVAPFMPNPSLPFPPNFAAHEESPVVVHSMDLFDWFRGSERTTAILPTDIAVL</sequence>
<dbReference type="InterPro" id="IPR006073">
    <property type="entry name" value="GTP-bd"/>
</dbReference>
<dbReference type="HOGENOM" id="CLU_883136_0_0_1"/>
<keyword evidence="4" id="KW-1185">Reference proteome</keyword>
<dbReference type="Pfam" id="PF01926">
    <property type="entry name" value="MMR_HSR1"/>
    <property type="match status" value="1"/>
</dbReference>
<dbReference type="CDD" id="cd00882">
    <property type="entry name" value="Ras_like_GTPase"/>
    <property type="match status" value="1"/>
</dbReference>
<name>A0A0C9YN01_9AGAM</name>
<protein>
    <recommendedName>
        <fullName evidence="2">G domain-containing protein</fullName>
    </recommendedName>
</protein>
<dbReference type="OrthoDB" id="8954335at2759"/>
<feature type="compositionally biased region" description="Basic and acidic residues" evidence="1">
    <location>
        <begin position="242"/>
        <end position="263"/>
    </location>
</feature>
<dbReference type="GO" id="GO:0005525">
    <property type="term" value="F:GTP binding"/>
    <property type="evidence" value="ECO:0007669"/>
    <property type="project" value="InterPro"/>
</dbReference>
<evidence type="ECO:0000256" key="1">
    <source>
        <dbReference type="SAM" id="MobiDB-lite"/>
    </source>
</evidence>
<dbReference type="EMBL" id="KN833813">
    <property type="protein sequence ID" value="KIK18081.1"/>
    <property type="molecule type" value="Genomic_DNA"/>
</dbReference>
<dbReference type="InterPro" id="IPR027417">
    <property type="entry name" value="P-loop_NTPase"/>
</dbReference>
<feature type="region of interest" description="Disordered" evidence="1">
    <location>
        <begin position="238"/>
        <end position="270"/>
    </location>
</feature>